<name>A0A6J7EPM7_9ZZZZ</name>
<dbReference type="AlphaFoldDB" id="A0A6J7EPM7"/>
<dbReference type="EMBL" id="CAFBLS010000257">
    <property type="protein sequence ID" value="CAB4885066.1"/>
    <property type="molecule type" value="Genomic_DNA"/>
</dbReference>
<organism evidence="1">
    <name type="scientific">freshwater metagenome</name>
    <dbReference type="NCBI Taxonomy" id="449393"/>
    <lineage>
        <taxon>unclassified sequences</taxon>
        <taxon>metagenomes</taxon>
        <taxon>ecological metagenomes</taxon>
    </lineage>
</organism>
<sequence>MVIGCVRAWQDSLADESVEERTSLGFRVVVDAVAVRQQGEAIGDRDELGSE</sequence>
<gene>
    <name evidence="1" type="ORF">UFOPK3402_01701</name>
</gene>
<protein>
    <submittedName>
        <fullName evidence="1">Unannotated protein</fullName>
    </submittedName>
</protein>
<proteinExistence type="predicted"/>
<accession>A0A6J7EPM7</accession>
<evidence type="ECO:0000313" key="1">
    <source>
        <dbReference type="EMBL" id="CAB4885066.1"/>
    </source>
</evidence>
<reference evidence="1" key="1">
    <citation type="submission" date="2020-05" db="EMBL/GenBank/DDBJ databases">
        <authorList>
            <person name="Chiriac C."/>
            <person name="Salcher M."/>
            <person name="Ghai R."/>
            <person name="Kavagutti S V."/>
        </authorList>
    </citation>
    <scope>NUCLEOTIDE SEQUENCE</scope>
</reference>